<gene>
    <name evidence="2" type="ORF">DWQ56_19870</name>
</gene>
<accession>A0A3E0M2J3</accession>
<dbReference type="Proteomes" id="UP000256301">
    <property type="component" value="Unassembled WGS sequence"/>
</dbReference>
<organism evidence="2 3">
    <name type="scientific">Microcystis aeruginosa DA14</name>
    <dbReference type="NCBI Taxonomy" id="1987506"/>
    <lineage>
        <taxon>Bacteria</taxon>
        <taxon>Bacillati</taxon>
        <taxon>Cyanobacteriota</taxon>
        <taxon>Cyanophyceae</taxon>
        <taxon>Oscillatoriophycideae</taxon>
        <taxon>Chroococcales</taxon>
        <taxon>Microcystaceae</taxon>
        <taxon>Microcystis</taxon>
    </lineage>
</organism>
<reference evidence="2 3" key="1">
    <citation type="submission" date="2017-08" db="EMBL/GenBank/DDBJ databases">
        <title>Functional genomic and metabolic studies of the symbiotic interactions of six Microcystis-dominated communities.</title>
        <authorList>
            <person name="Li Q."/>
            <person name="Lin F."/>
        </authorList>
    </citation>
    <scope>NUCLEOTIDE SEQUENCE [LARGE SCALE GENOMIC DNA]</scope>
    <source>
        <strain evidence="2">DA14</strain>
    </source>
</reference>
<keyword evidence="1" id="KW-1133">Transmembrane helix</keyword>
<evidence type="ECO:0000256" key="1">
    <source>
        <dbReference type="SAM" id="Phobius"/>
    </source>
</evidence>
<name>A0A3E0M2J3_MICAE</name>
<feature type="transmembrane region" description="Helical" evidence="1">
    <location>
        <begin position="17"/>
        <end position="35"/>
    </location>
</feature>
<keyword evidence="1" id="KW-0812">Transmembrane</keyword>
<dbReference type="AlphaFoldDB" id="A0A3E0M2J3"/>
<comment type="caution">
    <text evidence="2">The sequence shown here is derived from an EMBL/GenBank/DDBJ whole genome shotgun (WGS) entry which is preliminary data.</text>
</comment>
<protein>
    <recommendedName>
        <fullName evidence="4">DUF4760 domain-containing protein</fullName>
    </recommendedName>
</protein>
<evidence type="ECO:0000313" key="2">
    <source>
        <dbReference type="EMBL" id="REJ53945.1"/>
    </source>
</evidence>
<evidence type="ECO:0000313" key="3">
    <source>
        <dbReference type="Proteomes" id="UP000256301"/>
    </source>
</evidence>
<evidence type="ECO:0008006" key="4">
    <source>
        <dbReference type="Google" id="ProtNLM"/>
    </source>
</evidence>
<sequence>MCVLAEQMCVLAEVRNWTAFILTVVGGCIAIQTYLGNQKQRRLENSFRLMAMFREYLHEGDIEAWKNIFHATSEPAGAKKGFLVQVIDGKSLQRPLSDLFSEGPPDNGAVERMAEFFDLISNEALNKTIEIRLLYFQLGQLMDTIHSWITIIDGPYGEGTLLEAQYPDFDRLYKKRMIDAKWAKKTYTHIG</sequence>
<keyword evidence="1" id="KW-0472">Membrane</keyword>
<proteinExistence type="predicted"/>
<dbReference type="EMBL" id="QQWE01000007">
    <property type="protein sequence ID" value="REJ53945.1"/>
    <property type="molecule type" value="Genomic_DNA"/>
</dbReference>